<comment type="caution">
    <text evidence="2">The sequence shown here is derived from an EMBL/GenBank/DDBJ whole genome shotgun (WGS) entry which is preliminary data.</text>
</comment>
<dbReference type="KEGG" id="qsa:O6P43_003114"/>
<dbReference type="InterPro" id="IPR000953">
    <property type="entry name" value="Chromo/chromo_shadow_dom"/>
</dbReference>
<protein>
    <submittedName>
        <fullName evidence="2">Ty3/gypsy retrotransposon protein</fullName>
    </submittedName>
</protein>
<reference evidence="2" key="1">
    <citation type="journal article" date="2023" name="Science">
        <title>Elucidation of the pathway for biosynthesis of saponin adjuvants from the soapbark tree.</title>
        <authorList>
            <person name="Reed J."/>
            <person name="Orme A."/>
            <person name="El-Demerdash A."/>
            <person name="Owen C."/>
            <person name="Martin L.B.B."/>
            <person name="Misra R.C."/>
            <person name="Kikuchi S."/>
            <person name="Rejzek M."/>
            <person name="Martin A.C."/>
            <person name="Harkess A."/>
            <person name="Leebens-Mack J."/>
            <person name="Louveau T."/>
            <person name="Stephenson M.J."/>
            <person name="Osbourn A."/>
        </authorList>
    </citation>
    <scope>NUCLEOTIDE SEQUENCE</scope>
    <source>
        <strain evidence="2">S10</strain>
    </source>
</reference>
<accession>A0AAD7VL81</accession>
<evidence type="ECO:0000313" key="3">
    <source>
        <dbReference type="Proteomes" id="UP001163823"/>
    </source>
</evidence>
<feature type="domain" description="Chromo" evidence="1">
    <location>
        <begin position="148"/>
        <end position="209"/>
    </location>
</feature>
<dbReference type="PANTHER" id="PTHR46148:SF52">
    <property type="entry name" value="OS04G0603800 PROTEIN"/>
    <property type="match status" value="1"/>
</dbReference>
<gene>
    <name evidence="2" type="ORF">O6P43_003114</name>
</gene>
<dbReference type="SUPFAM" id="SSF54160">
    <property type="entry name" value="Chromo domain-like"/>
    <property type="match status" value="1"/>
</dbReference>
<dbReference type="PROSITE" id="PS50013">
    <property type="entry name" value="CHROMO_2"/>
    <property type="match status" value="1"/>
</dbReference>
<dbReference type="InterPro" id="IPR016197">
    <property type="entry name" value="Chromo-like_dom_sf"/>
</dbReference>
<dbReference type="InterPro" id="IPR056924">
    <property type="entry name" value="SH3_Tf2-1"/>
</dbReference>
<name>A0AAD7VL81_QUISA</name>
<evidence type="ECO:0000313" key="2">
    <source>
        <dbReference type="EMBL" id="KAJ7979750.1"/>
    </source>
</evidence>
<organism evidence="2 3">
    <name type="scientific">Quillaja saponaria</name>
    <name type="common">Soap bark tree</name>
    <dbReference type="NCBI Taxonomy" id="32244"/>
    <lineage>
        <taxon>Eukaryota</taxon>
        <taxon>Viridiplantae</taxon>
        <taxon>Streptophyta</taxon>
        <taxon>Embryophyta</taxon>
        <taxon>Tracheophyta</taxon>
        <taxon>Spermatophyta</taxon>
        <taxon>Magnoliopsida</taxon>
        <taxon>eudicotyledons</taxon>
        <taxon>Gunneridae</taxon>
        <taxon>Pentapetalae</taxon>
        <taxon>rosids</taxon>
        <taxon>fabids</taxon>
        <taxon>Fabales</taxon>
        <taxon>Quillajaceae</taxon>
        <taxon>Quillaja</taxon>
    </lineage>
</organism>
<dbReference type="Gene3D" id="2.40.50.40">
    <property type="match status" value="1"/>
</dbReference>
<evidence type="ECO:0000259" key="1">
    <source>
        <dbReference type="PROSITE" id="PS50013"/>
    </source>
</evidence>
<dbReference type="InterPro" id="IPR023780">
    <property type="entry name" value="Chromo_domain"/>
</dbReference>
<proteinExistence type="predicted"/>
<dbReference type="EMBL" id="JARAOO010000002">
    <property type="protein sequence ID" value="KAJ7979750.1"/>
    <property type="molecule type" value="Genomic_DNA"/>
</dbReference>
<dbReference type="AlphaFoldDB" id="A0AAD7VL81"/>
<dbReference type="Pfam" id="PF00385">
    <property type="entry name" value="Chromo"/>
    <property type="match status" value="1"/>
</dbReference>
<dbReference type="Pfam" id="PF24626">
    <property type="entry name" value="SH3_Tf2-1"/>
    <property type="match status" value="1"/>
</dbReference>
<keyword evidence="3" id="KW-1185">Reference proteome</keyword>
<sequence>MACILVPLRLHLKLYSIAKVATVEHELMEWDVVIKMIKEKIHQAQNWMKKVYNAKDQEREFMVGDMVYLKLQPYRQQSLSLRKNFKLSTKYYGPFKVLQRIGAVAYKLELPIDAWIHPIFHVSLLKKQVGTKVVVQTQLPTMDADNELSIPKPMAILDSRMRKRRREVLIQWQGMPSTEATWERVDIIKTQFPDTALVDKNTFFKRNGK</sequence>
<dbReference type="Proteomes" id="UP001163823">
    <property type="component" value="Chromosome 2"/>
</dbReference>
<dbReference type="PANTHER" id="PTHR46148">
    <property type="entry name" value="CHROMO DOMAIN-CONTAINING PROTEIN"/>
    <property type="match status" value="1"/>
</dbReference>